<dbReference type="GO" id="GO:1990131">
    <property type="term" value="C:Gtr1-Gtr2 GTPase complex"/>
    <property type="evidence" value="ECO:0007669"/>
    <property type="project" value="TreeGrafter"/>
</dbReference>
<proteinExistence type="inferred from homology"/>
<reference evidence="4" key="3">
    <citation type="submission" date="2025-09" db="UniProtKB">
        <authorList>
            <consortium name="Ensembl"/>
        </authorList>
    </citation>
    <scope>IDENTIFICATION</scope>
</reference>
<dbReference type="AlphaFoldDB" id="A0A4W5MBX2"/>
<keyword evidence="3" id="KW-0458">Lysosome</keyword>
<dbReference type="GO" id="GO:0009267">
    <property type="term" value="P:cellular response to starvation"/>
    <property type="evidence" value="ECO:0007669"/>
    <property type="project" value="TreeGrafter"/>
</dbReference>
<dbReference type="GO" id="GO:1904263">
    <property type="term" value="P:positive regulation of TORC1 signaling"/>
    <property type="evidence" value="ECO:0007669"/>
    <property type="project" value="TreeGrafter"/>
</dbReference>
<accession>A0A4W5MBX2</accession>
<evidence type="ECO:0000256" key="3">
    <source>
        <dbReference type="RuleBase" id="RU367014"/>
    </source>
</evidence>
<dbReference type="GO" id="GO:0071230">
    <property type="term" value="P:cellular response to amino acid stimulus"/>
    <property type="evidence" value="ECO:0007669"/>
    <property type="project" value="UniProtKB-UniRule"/>
</dbReference>
<dbReference type="GeneTree" id="ENSGT01010000230065"/>
<protein>
    <recommendedName>
        <fullName evidence="3">Ras-related GTP-binding protein</fullName>
    </recommendedName>
</protein>
<dbReference type="Pfam" id="PF04670">
    <property type="entry name" value="Gtr1_RagA"/>
    <property type="match status" value="1"/>
</dbReference>
<dbReference type="GO" id="GO:0010507">
    <property type="term" value="P:negative regulation of autophagy"/>
    <property type="evidence" value="ECO:0007669"/>
    <property type="project" value="TreeGrafter"/>
</dbReference>
<comment type="subcellular location">
    <subcellularLocation>
        <location evidence="3">Cytoplasm</location>
    </subcellularLocation>
    <subcellularLocation>
        <location evidence="3">Lysosome</location>
    </subcellularLocation>
</comment>
<dbReference type="Proteomes" id="UP000314982">
    <property type="component" value="Unassembled WGS sequence"/>
</dbReference>
<dbReference type="GO" id="GO:0005634">
    <property type="term" value="C:nucleus"/>
    <property type="evidence" value="ECO:0007669"/>
    <property type="project" value="TreeGrafter"/>
</dbReference>
<dbReference type="PANTHER" id="PTHR11259">
    <property type="entry name" value="RAS-RELATED GTP BINDING RAG/GTR YEAST"/>
    <property type="match status" value="1"/>
</dbReference>
<reference evidence="5" key="1">
    <citation type="submission" date="2018-06" db="EMBL/GenBank/DDBJ databases">
        <title>Genome assembly of Danube salmon.</title>
        <authorList>
            <person name="Macqueen D.J."/>
            <person name="Gundappa M.K."/>
        </authorList>
    </citation>
    <scope>NUCLEOTIDE SEQUENCE [LARGE SCALE GENOMIC DNA]</scope>
</reference>
<dbReference type="GO" id="GO:0005525">
    <property type="term" value="F:GTP binding"/>
    <property type="evidence" value="ECO:0007669"/>
    <property type="project" value="UniProtKB-UniRule"/>
</dbReference>
<dbReference type="Ensembl" id="ENSHHUT00000036262.1">
    <property type="protein sequence ID" value="ENSHHUP00000034865.1"/>
    <property type="gene ID" value="ENSHHUG00000021936.1"/>
</dbReference>
<keyword evidence="3" id="KW-0963">Cytoplasm</keyword>
<evidence type="ECO:0000313" key="5">
    <source>
        <dbReference type="Proteomes" id="UP000314982"/>
    </source>
</evidence>
<dbReference type="GO" id="GO:0003924">
    <property type="term" value="F:GTPase activity"/>
    <property type="evidence" value="ECO:0007669"/>
    <property type="project" value="TreeGrafter"/>
</dbReference>
<keyword evidence="2 3" id="KW-0342">GTP-binding</keyword>
<evidence type="ECO:0000313" key="4">
    <source>
        <dbReference type="Ensembl" id="ENSHHUP00000034865.1"/>
    </source>
</evidence>
<evidence type="ECO:0000256" key="1">
    <source>
        <dbReference type="ARBA" id="ARBA00022741"/>
    </source>
</evidence>
<organism evidence="4 5">
    <name type="scientific">Hucho hucho</name>
    <name type="common">huchen</name>
    <dbReference type="NCBI Taxonomy" id="62062"/>
    <lineage>
        <taxon>Eukaryota</taxon>
        <taxon>Metazoa</taxon>
        <taxon>Chordata</taxon>
        <taxon>Craniata</taxon>
        <taxon>Vertebrata</taxon>
        <taxon>Euteleostomi</taxon>
        <taxon>Actinopterygii</taxon>
        <taxon>Neopterygii</taxon>
        <taxon>Teleostei</taxon>
        <taxon>Protacanthopterygii</taxon>
        <taxon>Salmoniformes</taxon>
        <taxon>Salmonidae</taxon>
        <taxon>Salmoninae</taxon>
        <taxon>Hucho</taxon>
    </lineage>
</organism>
<evidence type="ECO:0000256" key="2">
    <source>
        <dbReference type="ARBA" id="ARBA00023134"/>
    </source>
</evidence>
<name>A0A4W5MBX2_9TELE</name>
<dbReference type="GO" id="GO:0005764">
    <property type="term" value="C:lysosome"/>
    <property type="evidence" value="ECO:0007669"/>
    <property type="project" value="UniProtKB-SubCell"/>
</dbReference>
<dbReference type="STRING" id="62062.ENSHHUP00000034865"/>
<sequence length="234" mass="26461">MSKYKCNSSLSRELSRSEEAYYWASLAPGPEKALFALSLSGATTKMCTVGGTRGLELGSLSPYKEFSMTQYVPYMRTNKLCMEDVSNSSFVKEQGPSSSSSTHRMRRSLSRLHLAVTRAYKVKPDINFEVFIHKVDGLSDENSGIEKVFLFDVVSKIYIASDSSLVDIQTYELCCDVVRDISCIYRLDPYAEKRPDKESVVKHKHNTLLRTGSHRITVHLKNQQTLSLNHSLRN</sequence>
<dbReference type="Gene3D" id="3.30.450.190">
    <property type="match status" value="1"/>
</dbReference>
<keyword evidence="5" id="KW-1185">Reference proteome</keyword>
<keyword evidence="1 3" id="KW-0547">Nucleotide-binding</keyword>
<comment type="similarity">
    <text evidence="3">Belongs to the GTR/RAG GTP-binding protein family.</text>
</comment>
<reference evidence="4" key="2">
    <citation type="submission" date="2025-08" db="UniProtKB">
        <authorList>
            <consortium name="Ensembl"/>
        </authorList>
    </citation>
    <scope>IDENTIFICATION</scope>
</reference>
<dbReference type="InterPro" id="IPR006762">
    <property type="entry name" value="Gtr1_RagA"/>
</dbReference>
<comment type="function">
    <text evidence="3">Guanine nucleotide-binding protein that plays a crucial role in the cellular response to amino acid availability through regulation of the mTORC1 signaling cascade.</text>
</comment>
<dbReference type="PANTHER" id="PTHR11259:SF2">
    <property type="entry name" value="GH16429P"/>
    <property type="match status" value="1"/>
</dbReference>